<evidence type="ECO:0000256" key="5">
    <source>
        <dbReference type="SAM" id="MobiDB-lite"/>
    </source>
</evidence>
<proteinExistence type="predicted"/>
<name>A0A316YD88_9BASI</name>
<keyword evidence="2" id="KW-0805">Transcription regulation</keyword>
<evidence type="ECO:0000259" key="6">
    <source>
        <dbReference type="Pfam" id="PF10497"/>
    </source>
</evidence>
<feature type="compositionally biased region" description="Basic residues" evidence="5">
    <location>
        <begin position="353"/>
        <end position="368"/>
    </location>
</feature>
<accession>A0A316YD88</accession>
<dbReference type="EMBL" id="KZ819641">
    <property type="protein sequence ID" value="PWN87141.1"/>
    <property type="molecule type" value="Genomic_DNA"/>
</dbReference>
<feature type="region of interest" description="Disordered" evidence="5">
    <location>
        <begin position="281"/>
        <end position="493"/>
    </location>
</feature>
<evidence type="ECO:0000313" key="7">
    <source>
        <dbReference type="EMBL" id="PWN87141.1"/>
    </source>
</evidence>
<dbReference type="Pfam" id="PF10497">
    <property type="entry name" value="zf-4CXXC_R1"/>
    <property type="match status" value="1"/>
</dbReference>
<feature type="compositionally biased region" description="Polar residues" evidence="5">
    <location>
        <begin position="284"/>
        <end position="296"/>
    </location>
</feature>
<evidence type="ECO:0000256" key="2">
    <source>
        <dbReference type="ARBA" id="ARBA00023015"/>
    </source>
</evidence>
<sequence length="849" mass="95637">MEVLKPNGTRCPYKYCSNTLSRVYSQDMDQILSAGRNLPGVDKMQHCGPDEARYLWKCPRCRDMCACSICRKKKGLEPLGFVRPAKPKASTSNVGSKKEKVTPSSGGRSPSQDLIRTMKKDNVSPRRRPEPSMKQRMLLQHLKPPAVAEAPELEKIETRLPAANILERLWLYETLVRFDLLKIPARVLGNLDNLDHWTESMLQTIFERLVQSLAGIKNLKATSANSATLKRSYRPLVEACSQHLGRIDRGEHWAAARALLETKLVRIPELVDVEIAAHQRANDRTSTPVGATTDTLLSGRATRSRRLAEMSALEKVREMSRREHQQAQGSESSDEGEDGDGSSSEASWTGIKGRQRARTRAKAGRGRRYRQEPSSSPSSSANGSDEEVMSELSELSDPSDEETIDQDNARPTRPSRESRSNGRKTEKEAPRRSSRHIAKAASSNESDEEDGDIEMRTRATKRDSGSERDEVPEASRTEKKDEEEERPLEPPSFETRVAILSALVDLLVQTSTEIGHELAEGIKMAALLEKQGRDEVKELTKAHDDEMKALNQRAPSMSKKNEYTTWKHERAELERRQRYEMLDCQVHTQLLVEPHKLRTGPMGTDADGNVYWQLSEYTENMPKDTQGKWAWSLLILGNANLCARKEDQSLSSEAAERETGAAAEVQHLSNEMKSPEGEVARVSCEVPRVAHEKIWMGSNTPEGIEQLMKYLKYRLALKEHDEHVADAKKDMVAAVDVSGELATPPPPPTKAEQALRRAQRRQLREDQAIRREQVESLLKRLEFARDYYVSEDFPFMGSSGAVLNHLFHRKEMAPTPRRVEDSSLSDLFADEIRCTQPVRSALHANPSFV</sequence>
<feature type="compositionally biased region" description="Polar residues" evidence="5">
    <location>
        <begin position="102"/>
        <end position="114"/>
    </location>
</feature>
<keyword evidence="3" id="KW-0804">Transcription</keyword>
<evidence type="ECO:0000256" key="1">
    <source>
        <dbReference type="ARBA" id="ARBA00004123"/>
    </source>
</evidence>
<feature type="compositionally biased region" description="Basic and acidic residues" evidence="5">
    <location>
        <begin position="453"/>
        <end position="480"/>
    </location>
</feature>
<keyword evidence="8" id="KW-1185">Reference proteome</keyword>
<dbReference type="InParanoid" id="A0A316YD88"/>
<dbReference type="RefSeq" id="XP_025374339.1">
    <property type="nucleotide sequence ID" value="XM_025520157.1"/>
</dbReference>
<dbReference type="AlphaFoldDB" id="A0A316YD88"/>
<organism evidence="7 8">
    <name type="scientific">Acaromyces ingoldii</name>
    <dbReference type="NCBI Taxonomy" id="215250"/>
    <lineage>
        <taxon>Eukaryota</taxon>
        <taxon>Fungi</taxon>
        <taxon>Dikarya</taxon>
        <taxon>Basidiomycota</taxon>
        <taxon>Ustilaginomycotina</taxon>
        <taxon>Exobasidiomycetes</taxon>
        <taxon>Exobasidiales</taxon>
        <taxon>Cryptobasidiaceae</taxon>
        <taxon>Acaromyces</taxon>
    </lineage>
</organism>
<feature type="compositionally biased region" description="Basic and acidic residues" evidence="5">
    <location>
        <begin position="116"/>
        <end position="133"/>
    </location>
</feature>
<feature type="compositionally biased region" description="Basic and acidic residues" evidence="5">
    <location>
        <begin position="407"/>
        <end position="431"/>
    </location>
</feature>
<dbReference type="InterPro" id="IPR018866">
    <property type="entry name" value="Znf-4CXXC_R1"/>
</dbReference>
<protein>
    <recommendedName>
        <fullName evidence="6">Zinc-finger domain-containing protein</fullName>
    </recommendedName>
</protein>
<keyword evidence="4" id="KW-0539">Nucleus</keyword>
<reference evidence="7 8" key="1">
    <citation type="journal article" date="2018" name="Mol. Biol. Evol.">
        <title>Broad Genomic Sampling Reveals a Smut Pathogenic Ancestry of the Fungal Clade Ustilaginomycotina.</title>
        <authorList>
            <person name="Kijpornyongpan T."/>
            <person name="Mondo S.J."/>
            <person name="Barry K."/>
            <person name="Sandor L."/>
            <person name="Lee J."/>
            <person name="Lipzen A."/>
            <person name="Pangilinan J."/>
            <person name="LaButti K."/>
            <person name="Hainaut M."/>
            <person name="Henrissat B."/>
            <person name="Grigoriev I.V."/>
            <person name="Spatafora J.W."/>
            <person name="Aime M.C."/>
        </authorList>
    </citation>
    <scope>NUCLEOTIDE SEQUENCE [LARGE SCALE GENOMIC DNA]</scope>
    <source>
        <strain evidence="7 8">MCA 4198</strain>
    </source>
</reference>
<dbReference type="STRING" id="215250.A0A316YD88"/>
<dbReference type="GeneID" id="37042073"/>
<comment type="subcellular location">
    <subcellularLocation>
        <location evidence="1">Nucleus</location>
    </subcellularLocation>
</comment>
<feature type="region of interest" description="Disordered" evidence="5">
    <location>
        <begin position="81"/>
        <end position="135"/>
    </location>
</feature>
<evidence type="ECO:0000256" key="4">
    <source>
        <dbReference type="ARBA" id="ARBA00023242"/>
    </source>
</evidence>
<gene>
    <name evidence="7" type="ORF">FA10DRAFT_262895</name>
</gene>
<dbReference type="OrthoDB" id="298344at2759"/>
<dbReference type="GO" id="GO:0005634">
    <property type="term" value="C:nucleus"/>
    <property type="evidence" value="ECO:0007669"/>
    <property type="project" value="UniProtKB-SubCell"/>
</dbReference>
<evidence type="ECO:0000256" key="3">
    <source>
        <dbReference type="ARBA" id="ARBA00023163"/>
    </source>
</evidence>
<feature type="domain" description="Zinc-finger" evidence="6">
    <location>
        <begin position="54"/>
        <end position="86"/>
    </location>
</feature>
<dbReference type="Proteomes" id="UP000245768">
    <property type="component" value="Unassembled WGS sequence"/>
</dbReference>
<evidence type="ECO:0000313" key="8">
    <source>
        <dbReference type="Proteomes" id="UP000245768"/>
    </source>
</evidence>
<feature type="compositionally biased region" description="Basic and acidic residues" evidence="5">
    <location>
        <begin position="306"/>
        <end position="325"/>
    </location>
</feature>